<feature type="region of interest" description="Disordered" evidence="4">
    <location>
        <begin position="1"/>
        <end position="21"/>
    </location>
</feature>
<comment type="similarity">
    <text evidence="2 3">Belongs to the YajQ family.</text>
</comment>
<sequence length="182" mass="19760">MPPVASASVGNQQRGGATHVADPSFDVVSKVDRQEVDNALNQAAKELSNRFDFRGTGAEVSWAGEEAIAFQAETAERCLAAIEVFREKLVKRGISMKAFEIDEPELSGKIYKVTGSLVQGISSEKAKEIAKKVRDEGPKGVQAQIQGDQLRVTGKKKDHLQDVIALLKGADFGIALQFTNYR</sequence>
<accession>A0A5B2XN29</accession>
<evidence type="ECO:0000256" key="3">
    <source>
        <dbReference type="HAMAP-Rule" id="MF_00632"/>
    </source>
</evidence>
<organism evidence="5 6">
    <name type="scientific">Solihabitans fulvus</name>
    <dbReference type="NCBI Taxonomy" id="1892852"/>
    <lineage>
        <taxon>Bacteria</taxon>
        <taxon>Bacillati</taxon>
        <taxon>Actinomycetota</taxon>
        <taxon>Actinomycetes</taxon>
        <taxon>Pseudonocardiales</taxon>
        <taxon>Pseudonocardiaceae</taxon>
        <taxon>Solihabitans</taxon>
    </lineage>
</organism>
<dbReference type="Gene3D" id="3.30.70.860">
    <property type="match status" value="1"/>
</dbReference>
<dbReference type="OrthoDB" id="9801447at2"/>
<dbReference type="SUPFAM" id="SSF89963">
    <property type="entry name" value="YajQ-like"/>
    <property type="match status" value="2"/>
</dbReference>
<dbReference type="PANTHER" id="PTHR30476:SF0">
    <property type="entry name" value="UPF0234 PROTEIN YAJQ"/>
    <property type="match status" value="1"/>
</dbReference>
<comment type="caution">
    <text evidence="5">The sequence shown here is derived from an EMBL/GenBank/DDBJ whole genome shotgun (WGS) entry which is preliminary data.</text>
</comment>
<dbReference type="EMBL" id="VUOB01000010">
    <property type="protein sequence ID" value="KAA2264776.1"/>
    <property type="molecule type" value="Genomic_DNA"/>
</dbReference>
<dbReference type="Pfam" id="PF04461">
    <property type="entry name" value="YajQ"/>
    <property type="match status" value="1"/>
</dbReference>
<reference evidence="5 6" key="2">
    <citation type="submission" date="2019-09" db="EMBL/GenBank/DDBJ databases">
        <authorList>
            <person name="Jin C."/>
        </authorList>
    </citation>
    <scope>NUCLEOTIDE SEQUENCE [LARGE SCALE GENOMIC DNA]</scope>
    <source>
        <strain evidence="5 6">AN110305</strain>
    </source>
</reference>
<dbReference type="Gene3D" id="3.30.70.990">
    <property type="entry name" value="YajQ-like, domain 2"/>
    <property type="match status" value="1"/>
</dbReference>
<comment type="function">
    <text evidence="3">Nucleotide-binding protein.</text>
</comment>
<dbReference type="InterPro" id="IPR035571">
    <property type="entry name" value="UPF0234-like_C"/>
</dbReference>
<dbReference type="CDD" id="cd11740">
    <property type="entry name" value="YajQ_like"/>
    <property type="match status" value="1"/>
</dbReference>
<evidence type="ECO:0000256" key="4">
    <source>
        <dbReference type="SAM" id="MobiDB-lite"/>
    </source>
</evidence>
<dbReference type="InterPro" id="IPR007551">
    <property type="entry name" value="YajQ/Smlt4090-like"/>
</dbReference>
<name>A0A5B2XN29_9PSEU</name>
<dbReference type="PANTHER" id="PTHR30476">
    <property type="entry name" value="UPF0234 PROTEIN YAJQ"/>
    <property type="match status" value="1"/>
</dbReference>
<keyword evidence="6" id="KW-1185">Reference proteome</keyword>
<proteinExistence type="inferred from homology"/>
<dbReference type="InterPro" id="IPR036183">
    <property type="entry name" value="YajQ-like_sf"/>
</dbReference>
<evidence type="ECO:0000256" key="2">
    <source>
        <dbReference type="ARBA" id="ARBA00093450"/>
    </source>
</evidence>
<keyword evidence="1 3" id="KW-0547">Nucleotide-binding</keyword>
<dbReference type="HAMAP" id="MF_00632">
    <property type="entry name" value="UPF0234"/>
    <property type="match status" value="1"/>
</dbReference>
<dbReference type="InterPro" id="IPR035570">
    <property type="entry name" value="UPF0234_N"/>
</dbReference>
<dbReference type="NCBIfam" id="NF003819">
    <property type="entry name" value="PRK05412.1"/>
    <property type="match status" value="1"/>
</dbReference>
<gene>
    <name evidence="5" type="ORF">F0L68_06740</name>
</gene>
<dbReference type="GO" id="GO:0000166">
    <property type="term" value="F:nucleotide binding"/>
    <property type="evidence" value="ECO:0007669"/>
    <property type="project" value="UniProtKB-UniRule"/>
</dbReference>
<protein>
    <recommendedName>
        <fullName evidence="3">Nucleotide-binding protein F0L68_06740</fullName>
    </recommendedName>
</protein>
<dbReference type="AlphaFoldDB" id="A0A5B2XN29"/>
<dbReference type="Proteomes" id="UP000323454">
    <property type="component" value="Unassembled WGS sequence"/>
</dbReference>
<evidence type="ECO:0000313" key="5">
    <source>
        <dbReference type="EMBL" id="KAA2264776.1"/>
    </source>
</evidence>
<reference evidence="5 6" key="1">
    <citation type="submission" date="2019-09" db="EMBL/GenBank/DDBJ databases">
        <title>Goodfellowia gen. nov., a new genus of the Pseudonocardineae related to Actinoalloteichus, containing Goodfellowia coeruleoviolacea gen. nov., comb. nov. gen. nov., comb. nov.</title>
        <authorList>
            <person name="Labeda D."/>
        </authorList>
    </citation>
    <scope>NUCLEOTIDE SEQUENCE [LARGE SCALE GENOMIC DNA]</scope>
    <source>
        <strain evidence="5 6">AN110305</strain>
    </source>
</reference>
<evidence type="ECO:0000256" key="1">
    <source>
        <dbReference type="ARBA" id="ARBA00022741"/>
    </source>
</evidence>
<dbReference type="GO" id="GO:0005829">
    <property type="term" value="C:cytosol"/>
    <property type="evidence" value="ECO:0007669"/>
    <property type="project" value="TreeGrafter"/>
</dbReference>
<evidence type="ECO:0000313" key="6">
    <source>
        <dbReference type="Proteomes" id="UP000323454"/>
    </source>
</evidence>